<dbReference type="AlphaFoldDB" id="A0A2A6RQA2"/>
<feature type="domain" description="RNA polymerase sigma factor 70 region 4 type 2" evidence="5">
    <location>
        <begin position="165"/>
        <end position="206"/>
    </location>
</feature>
<keyword evidence="7" id="KW-1185">Reference proteome</keyword>
<gene>
    <name evidence="6" type="ORF">CJ255_00535</name>
</gene>
<dbReference type="EMBL" id="NQWI01000001">
    <property type="protein sequence ID" value="PDW05131.1"/>
    <property type="molecule type" value="Genomic_DNA"/>
</dbReference>
<dbReference type="InterPro" id="IPR014284">
    <property type="entry name" value="RNA_pol_sigma-70_dom"/>
</dbReference>
<dbReference type="NCBIfam" id="TIGR02937">
    <property type="entry name" value="sigma70-ECF"/>
    <property type="match status" value="1"/>
</dbReference>
<evidence type="ECO:0000313" key="6">
    <source>
        <dbReference type="EMBL" id="PDW05131.1"/>
    </source>
</evidence>
<dbReference type="Pfam" id="PF08281">
    <property type="entry name" value="Sigma70_r4_2"/>
    <property type="match status" value="1"/>
</dbReference>
<evidence type="ECO:0000256" key="4">
    <source>
        <dbReference type="ARBA" id="ARBA00023163"/>
    </source>
</evidence>
<dbReference type="InterPro" id="IPR013324">
    <property type="entry name" value="RNA_pol_sigma_r3/r4-like"/>
</dbReference>
<dbReference type="OrthoDB" id="152573at2"/>
<proteinExistence type="predicted"/>
<dbReference type="Proteomes" id="UP000220527">
    <property type="component" value="Unassembled WGS sequence"/>
</dbReference>
<sequence length="224" mass="25993">MSERGQPMQHERQWHDVVVECQERVQRIRAILTSGGTLTPEIRADLEAVILAMRNWILGRAKRFPELDEDAVSEIQLKTIQRLDRDLRSPGFGSMERQFGAYTSTTVNRIIFEFLRNMREQRVLSASESLDAQVGEEGLVRHELIEDITPERLAEAYREEQLHTRLQQAIAQLPPHDREVINLRLQGIPGVEIAQRLNLTPVNITRIYNRVVVRLHQILIVEEH</sequence>
<dbReference type="InterPro" id="IPR013249">
    <property type="entry name" value="RNA_pol_sigma70_r4_t2"/>
</dbReference>
<keyword evidence="4" id="KW-0804">Transcription</keyword>
<evidence type="ECO:0000256" key="3">
    <source>
        <dbReference type="ARBA" id="ARBA00023125"/>
    </source>
</evidence>
<evidence type="ECO:0000313" key="7">
    <source>
        <dbReference type="Proteomes" id="UP000220527"/>
    </source>
</evidence>
<keyword evidence="2" id="KW-0731">Sigma factor</keyword>
<protein>
    <submittedName>
        <fullName evidence="6">RNA polymerase subunit sigma-24</fullName>
    </submittedName>
</protein>
<name>A0A2A6RQA2_9CHLR</name>
<keyword evidence="3" id="KW-0238">DNA-binding</keyword>
<accession>A0A2A6RQA2</accession>
<keyword evidence="1" id="KW-0805">Transcription regulation</keyword>
<dbReference type="GO" id="GO:0003677">
    <property type="term" value="F:DNA binding"/>
    <property type="evidence" value="ECO:0007669"/>
    <property type="project" value="UniProtKB-KW"/>
</dbReference>
<organism evidence="6 7">
    <name type="scientific">Candidatus Viridilinea mediisalina</name>
    <dbReference type="NCBI Taxonomy" id="2024553"/>
    <lineage>
        <taxon>Bacteria</taxon>
        <taxon>Bacillati</taxon>
        <taxon>Chloroflexota</taxon>
        <taxon>Chloroflexia</taxon>
        <taxon>Chloroflexales</taxon>
        <taxon>Chloroflexineae</taxon>
        <taxon>Oscillochloridaceae</taxon>
        <taxon>Candidatus Viridilinea</taxon>
    </lineage>
</organism>
<reference evidence="7" key="1">
    <citation type="submission" date="2017-08" db="EMBL/GenBank/DDBJ databases">
        <authorList>
            <person name="Grouzdev D.S."/>
            <person name="Gaisin V.A."/>
            <person name="Rysina M.S."/>
            <person name="Gorlenko V.M."/>
        </authorList>
    </citation>
    <scope>NUCLEOTIDE SEQUENCE [LARGE SCALE GENOMIC DNA]</scope>
    <source>
        <strain evidence="7">Kir15-3F</strain>
    </source>
</reference>
<comment type="caution">
    <text evidence="6">The sequence shown here is derived from an EMBL/GenBank/DDBJ whole genome shotgun (WGS) entry which is preliminary data.</text>
</comment>
<dbReference type="GO" id="GO:0016987">
    <property type="term" value="F:sigma factor activity"/>
    <property type="evidence" value="ECO:0007669"/>
    <property type="project" value="UniProtKB-KW"/>
</dbReference>
<evidence type="ECO:0000259" key="5">
    <source>
        <dbReference type="Pfam" id="PF08281"/>
    </source>
</evidence>
<dbReference type="PANTHER" id="PTHR30385">
    <property type="entry name" value="SIGMA FACTOR F FLAGELLAR"/>
    <property type="match status" value="1"/>
</dbReference>
<evidence type="ECO:0000256" key="2">
    <source>
        <dbReference type="ARBA" id="ARBA00023082"/>
    </source>
</evidence>
<evidence type="ECO:0000256" key="1">
    <source>
        <dbReference type="ARBA" id="ARBA00023015"/>
    </source>
</evidence>
<dbReference type="SUPFAM" id="SSF88659">
    <property type="entry name" value="Sigma3 and sigma4 domains of RNA polymerase sigma factors"/>
    <property type="match status" value="1"/>
</dbReference>
<dbReference type="GO" id="GO:0006352">
    <property type="term" value="P:DNA-templated transcription initiation"/>
    <property type="evidence" value="ECO:0007669"/>
    <property type="project" value="InterPro"/>
</dbReference>
<dbReference type="Gene3D" id="1.20.140.160">
    <property type="match status" value="1"/>
</dbReference>